<name>A0ABD0M1J3_9CAEN</name>
<dbReference type="InterPro" id="IPR013783">
    <property type="entry name" value="Ig-like_fold"/>
</dbReference>
<feature type="domain" description="BPTI/Kunitz inhibitor" evidence="10">
    <location>
        <begin position="852"/>
        <end position="902"/>
    </location>
</feature>
<evidence type="ECO:0000256" key="6">
    <source>
        <dbReference type="ARBA" id="ARBA00023157"/>
    </source>
</evidence>
<dbReference type="Gene3D" id="4.10.410.10">
    <property type="entry name" value="Pancreatic trypsin inhibitor Kunitz domain"/>
    <property type="match status" value="11"/>
</dbReference>
<dbReference type="InterPro" id="IPR003599">
    <property type="entry name" value="Ig_sub"/>
</dbReference>
<gene>
    <name evidence="13" type="ORF">BaRGS_00003337</name>
</gene>
<feature type="domain" description="Ig-like" evidence="11">
    <location>
        <begin position="1221"/>
        <end position="1314"/>
    </location>
</feature>
<evidence type="ECO:0000256" key="5">
    <source>
        <dbReference type="ARBA" id="ARBA00022900"/>
    </source>
</evidence>
<dbReference type="InterPro" id="IPR020901">
    <property type="entry name" value="Prtase_inh_Kunz-CS"/>
</dbReference>
<keyword evidence="3" id="KW-0646">Protease inhibitor</keyword>
<dbReference type="SUPFAM" id="SSF48726">
    <property type="entry name" value="Immunoglobulin"/>
    <property type="match status" value="4"/>
</dbReference>
<dbReference type="FunFam" id="4.10.410.10:FF:000020">
    <property type="entry name" value="Collagen, type VI, alpha 3"/>
    <property type="match status" value="6"/>
</dbReference>
<dbReference type="CDD" id="cd00109">
    <property type="entry name" value="Kunitz-type"/>
    <property type="match status" value="8"/>
</dbReference>
<dbReference type="FunFam" id="2.60.40.10:FF:000032">
    <property type="entry name" value="palladin isoform X1"/>
    <property type="match status" value="1"/>
</dbReference>
<accession>A0ABD0M1J3</accession>
<protein>
    <recommendedName>
        <fullName evidence="15">Papilin</fullName>
    </recommendedName>
</protein>
<dbReference type="InterPro" id="IPR036179">
    <property type="entry name" value="Ig-like_dom_sf"/>
</dbReference>
<dbReference type="Pfam" id="PF00014">
    <property type="entry name" value="Kunitz_BPTI"/>
    <property type="match status" value="11"/>
</dbReference>
<evidence type="ECO:0000259" key="9">
    <source>
        <dbReference type="PROSITE" id="PS01178"/>
    </source>
</evidence>
<dbReference type="Pfam" id="PF13927">
    <property type="entry name" value="Ig_3"/>
    <property type="match status" value="2"/>
</dbReference>
<dbReference type="InterPro" id="IPR010909">
    <property type="entry name" value="PLAC"/>
</dbReference>
<dbReference type="InterPro" id="IPR002223">
    <property type="entry name" value="Kunitz_BPTI"/>
</dbReference>
<feature type="domain" description="BPTI/Kunitz inhibitor" evidence="10">
    <location>
        <begin position="653"/>
        <end position="703"/>
    </location>
</feature>
<organism evidence="13 14">
    <name type="scientific">Batillaria attramentaria</name>
    <dbReference type="NCBI Taxonomy" id="370345"/>
    <lineage>
        <taxon>Eukaryota</taxon>
        <taxon>Metazoa</taxon>
        <taxon>Spiralia</taxon>
        <taxon>Lophotrochozoa</taxon>
        <taxon>Mollusca</taxon>
        <taxon>Gastropoda</taxon>
        <taxon>Caenogastropoda</taxon>
        <taxon>Sorbeoconcha</taxon>
        <taxon>Cerithioidea</taxon>
        <taxon>Batillariidae</taxon>
        <taxon>Batillaria</taxon>
    </lineage>
</organism>
<dbReference type="InterPro" id="IPR000020">
    <property type="entry name" value="Anaphylatoxin/fibulin"/>
</dbReference>
<evidence type="ECO:0000256" key="8">
    <source>
        <dbReference type="SAM" id="MobiDB-lite"/>
    </source>
</evidence>
<feature type="domain" description="Ig-like" evidence="11">
    <location>
        <begin position="1130"/>
        <end position="1219"/>
    </location>
</feature>
<keyword evidence="7" id="KW-0393">Immunoglobulin domain</keyword>
<comment type="caution">
    <text evidence="13">The sequence shown here is derived from an EMBL/GenBank/DDBJ whole genome shotgun (WGS) entry which is preliminary data.</text>
</comment>
<comment type="subcellular location">
    <subcellularLocation>
        <location evidence="1">Secreted</location>
    </subcellularLocation>
</comment>
<dbReference type="EMBL" id="JACVVK020000010">
    <property type="protein sequence ID" value="KAK7505592.1"/>
    <property type="molecule type" value="Genomic_DNA"/>
</dbReference>
<dbReference type="SMART" id="SM00131">
    <property type="entry name" value="KU"/>
    <property type="match status" value="11"/>
</dbReference>
<feature type="domain" description="BPTI/Kunitz inhibitor" evidence="10">
    <location>
        <begin position="475"/>
        <end position="525"/>
    </location>
</feature>
<keyword evidence="4" id="KW-0732">Signal</keyword>
<dbReference type="FunFam" id="4.10.410.10:FF:000004">
    <property type="entry name" value="Tissue factor pathway inhibitor"/>
    <property type="match status" value="3"/>
</dbReference>
<feature type="region of interest" description="Disordered" evidence="8">
    <location>
        <begin position="62"/>
        <end position="90"/>
    </location>
</feature>
<evidence type="ECO:0000259" key="10">
    <source>
        <dbReference type="PROSITE" id="PS50279"/>
    </source>
</evidence>
<feature type="domain" description="PLAC" evidence="12">
    <location>
        <begin position="1415"/>
        <end position="1454"/>
    </location>
</feature>
<feature type="domain" description="BPTI/Kunitz inhibitor" evidence="10">
    <location>
        <begin position="973"/>
        <end position="1023"/>
    </location>
</feature>
<feature type="domain" description="BPTI/Kunitz inhibitor" evidence="10">
    <location>
        <begin position="908"/>
        <end position="958"/>
    </location>
</feature>
<feature type="region of interest" description="Disordered" evidence="8">
    <location>
        <begin position="1"/>
        <end position="20"/>
    </location>
</feature>
<evidence type="ECO:0000259" key="11">
    <source>
        <dbReference type="PROSITE" id="PS50835"/>
    </source>
</evidence>
<evidence type="ECO:0000256" key="1">
    <source>
        <dbReference type="ARBA" id="ARBA00004613"/>
    </source>
</evidence>
<evidence type="ECO:0000256" key="3">
    <source>
        <dbReference type="ARBA" id="ARBA00022690"/>
    </source>
</evidence>
<dbReference type="PRINTS" id="PR00759">
    <property type="entry name" value="BASICPTASE"/>
</dbReference>
<dbReference type="PROSITE" id="PS01178">
    <property type="entry name" value="ANAPHYLATOXIN_2"/>
    <property type="match status" value="1"/>
</dbReference>
<dbReference type="FunFam" id="4.10.410.10:FF:000005">
    <property type="entry name" value="Pancreatic trypsin inhibitor"/>
    <property type="match status" value="1"/>
</dbReference>
<evidence type="ECO:0000313" key="14">
    <source>
        <dbReference type="Proteomes" id="UP001519460"/>
    </source>
</evidence>
<keyword evidence="14" id="KW-1185">Reference proteome</keyword>
<reference evidence="13 14" key="1">
    <citation type="journal article" date="2023" name="Sci. Data">
        <title>Genome assembly of the Korean intertidal mud-creeper Batillaria attramentaria.</title>
        <authorList>
            <person name="Patra A.K."/>
            <person name="Ho P.T."/>
            <person name="Jun S."/>
            <person name="Lee S.J."/>
            <person name="Kim Y."/>
            <person name="Won Y.J."/>
        </authorList>
    </citation>
    <scope>NUCLEOTIDE SEQUENCE [LARGE SCALE GENOMIC DNA]</scope>
    <source>
        <strain evidence="13">Wonlab-2016</strain>
    </source>
</reference>
<evidence type="ECO:0008006" key="15">
    <source>
        <dbReference type="Google" id="ProtNLM"/>
    </source>
</evidence>
<dbReference type="InterPro" id="IPR013098">
    <property type="entry name" value="Ig_I-set"/>
</dbReference>
<dbReference type="Gene3D" id="2.60.40.10">
    <property type="entry name" value="Immunoglobulins"/>
    <property type="match status" value="4"/>
</dbReference>
<sequence length="1457" mass="160593">SSATNQGAAECTSRTFGCCPDGVTPARGRNQEGCPSSGDNSSSSSCKRAKYGCCSDGVTAATGPRQQGCPRDESAVGNGADQGTGREKGCKGSRYGCCPDGVTEARGYNQEGCQTEVKVTGKLCQQSYHGCCPHSSVAATGPNNEGCDAVATTDFDPASCAGDSDKGDCSDYSVQWYYDTKTSSCRRFWYGGCGGNGNRFATEEQCQLGCIDTTGPALCRLPAVTGPCRARHQRFFFNHTTGKCEKFFYGGCKGNTNRFRSIAECETRCQSDSPVQPSQPDRGNEISPSNQVELCAVSIHGCCPDGITAATGPNKQGCAEPCETAPYGCCEDGVTTAQGPNNAGCPEEGSGFGDCETSQFGCCADGVTAASGPNQRGCSSSTTSDDSDRRRPPVTPSKTPPAANKCQSPSDRGPCQDYVVRWFYKSERQECAQFWFGGCHGNGNNFETRDECEAECIEAETDAPATEDPDFVSICDMPQETGPCRAQVPRWYYSRLDRQCRTFMYGGCQGNENNFMSLQECQQTFEMTGGDDVYEGAELRLTCRADGPQTPTHIEWFINGKPIGRQQDNLSIQSYATPSDHSFTSELIIARSTRENSATYYCRSVPYSDVERKTVMVSRDSPRATPRPTARPTEAPTSRPDTREESSDPRVVCRMPQKPGNCRGYFRNYYYDAASMSCREFVYTGCDGNSNNFPSEAACRQYCMADEVCRLPAVTGNCRARLQRWYYDASYQTCREFVYGGCDGNSNNFESEQDCNNYCRKDDTGTSGRGSTNPDDVCRLPSETGNCRAYLQRWYYDASYQACRQFVYGGCDGNSNNFETEEDCNKYCRSGGSDTNLIPDNGNTRTDPNVVCQQAMEVGSCRAALPRWHYDHQEGMCRRFNYGGCNGNSNNFESEEDCNNYCRTEDICRQPKETGPCRSALQRYYYDSASGQCEQFLYGGCQGNLNNFASYEACQRKCAGGGGYIQPKSREVCDLDPDGGPCRGYNILWYYDNAIRRCQQFIYGGCEGNGNQFKTEQECADLCVVNTPQPLPPTLPPTVTRKDVCKMPRERGGCSNYTIHWYYDSDKGYCTRFYYGGCGGNGNRFDSKEECDQRCVHRQQEPETTTASTFQPRVQCDYSEFGCCDDGYTPAVDMLRTNCKDESVVIRPSEDGNQVLANRGSTAYLDCYSPGSAISWYRDGYYLVSDSRFQIFSNGTLVISNIADDVTGNYACRISDGNSIPQVKRYIVQLKMPLNILQTPPKISVGPGENAYLHCQAFGTPTPRVTWSYQGATVTSRGRRIVFNNGTLVVTGMTAQDTGNYKCTAENGVDTPVSRNMKLVIEEKLSASILPHTEKVMEGETAELRCEVNGYPTPLVHWEKNGVMITNSNKMYVSGDTLYVTRVGIEDAGLYSCVATNKFGKARDLTSLQVKLQSHHDKCVNTMDKMKCRLIVSARLCGFRMFSKKCCQSCRRAGLIR</sequence>
<feature type="compositionally biased region" description="Polar residues" evidence="8">
    <location>
        <begin position="1"/>
        <end position="15"/>
    </location>
</feature>
<dbReference type="GO" id="GO:0005576">
    <property type="term" value="C:extracellular region"/>
    <property type="evidence" value="ECO:0007669"/>
    <property type="project" value="UniProtKB-SubCell"/>
</dbReference>
<dbReference type="SMART" id="SM00409">
    <property type="entry name" value="IG"/>
    <property type="match status" value="4"/>
</dbReference>
<feature type="compositionally biased region" description="Low complexity" evidence="8">
    <location>
        <begin position="623"/>
        <end position="639"/>
    </location>
</feature>
<dbReference type="PROSITE" id="PS00280">
    <property type="entry name" value="BPTI_KUNITZ_1"/>
    <property type="match status" value="6"/>
</dbReference>
<dbReference type="Pfam" id="PF07679">
    <property type="entry name" value="I-set"/>
    <property type="match status" value="2"/>
</dbReference>
<dbReference type="InterPro" id="IPR036880">
    <property type="entry name" value="Kunitz_BPTI_sf"/>
</dbReference>
<dbReference type="PANTHER" id="PTHR45938:SF11">
    <property type="entry name" value="WAP, KAZAL, IMMUNOGLOBULIN, KUNITZ AND NTR DOMAIN-CONTAINING PROTEIN 2-LIKE"/>
    <property type="match status" value="1"/>
</dbReference>
<dbReference type="PROSITE" id="PS50900">
    <property type="entry name" value="PLAC"/>
    <property type="match status" value="1"/>
</dbReference>
<dbReference type="Proteomes" id="UP001519460">
    <property type="component" value="Unassembled WGS sequence"/>
</dbReference>
<keyword evidence="2" id="KW-0964">Secreted</keyword>
<dbReference type="PROSITE" id="PS50279">
    <property type="entry name" value="BPTI_KUNITZ_2"/>
    <property type="match status" value="11"/>
</dbReference>
<feature type="non-terminal residue" evidence="13">
    <location>
        <position position="1"/>
    </location>
</feature>
<feature type="region of interest" description="Disordered" evidence="8">
    <location>
        <begin position="371"/>
        <end position="412"/>
    </location>
</feature>
<proteinExistence type="predicted"/>
<evidence type="ECO:0000256" key="2">
    <source>
        <dbReference type="ARBA" id="ARBA00022525"/>
    </source>
</evidence>
<feature type="domain" description="BPTI/Kunitz inhibitor" evidence="10">
    <location>
        <begin position="778"/>
        <end position="828"/>
    </location>
</feature>
<evidence type="ECO:0000256" key="7">
    <source>
        <dbReference type="ARBA" id="ARBA00023319"/>
    </source>
</evidence>
<feature type="domain" description="BPTI/Kunitz inhibitor" evidence="10">
    <location>
        <begin position="160"/>
        <end position="210"/>
    </location>
</feature>
<keyword evidence="6" id="KW-1015">Disulfide bond</keyword>
<evidence type="ECO:0000256" key="4">
    <source>
        <dbReference type="ARBA" id="ARBA00022729"/>
    </source>
</evidence>
<evidence type="ECO:0000259" key="12">
    <source>
        <dbReference type="PROSITE" id="PS50900"/>
    </source>
</evidence>
<feature type="region of interest" description="Disordered" evidence="8">
    <location>
        <begin position="613"/>
        <end position="651"/>
    </location>
</feature>
<dbReference type="InterPro" id="IPR003598">
    <property type="entry name" value="Ig_sub2"/>
</dbReference>
<dbReference type="PANTHER" id="PTHR45938">
    <property type="entry name" value="ACP24A4-RELATED"/>
    <property type="match status" value="1"/>
</dbReference>
<feature type="domain" description="Ig-like" evidence="11">
    <location>
        <begin position="1323"/>
        <end position="1411"/>
    </location>
</feature>
<feature type="domain" description="Anaphylatoxin-like" evidence="9">
    <location>
        <begin position="97"/>
        <end position="132"/>
    </location>
</feature>
<keyword evidence="5" id="KW-0722">Serine protease inhibitor</keyword>
<feature type="domain" description="BPTI/Kunitz inhibitor" evidence="10">
    <location>
        <begin position="1045"/>
        <end position="1095"/>
    </location>
</feature>
<feature type="domain" description="Ig-like" evidence="11">
    <location>
        <begin position="535"/>
        <end position="618"/>
    </location>
</feature>
<dbReference type="PROSITE" id="PS50835">
    <property type="entry name" value="IG_LIKE"/>
    <property type="match status" value="4"/>
</dbReference>
<evidence type="ECO:0000313" key="13">
    <source>
        <dbReference type="EMBL" id="KAK7505592.1"/>
    </source>
</evidence>
<feature type="domain" description="BPTI/Kunitz inhibitor" evidence="10">
    <location>
        <begin position="219"/>
        <end position="269"/>
    </location>
</feature>
<dbReference type="SMART" id="SM00408">
    <property type="entry name" value="IGc2"/>
    <property type="match status" value="4"/>
</dbReference>
<dbReference type="SUPFAM" id="SSF57362">
    <property type="entry name" value="BPTI-like"/>
    <property type="match status" value="11"/>
</dbReference>
<dbReference type="InterPro" id="IPR007110">
    <property type="entry name" value="Ig-like_dom"/>
</dbReference>
<feature type="domain" description="BPTI/Kunitz inhibitor" evidence="10">
    <location>
        <begin position="406"/>
        <end position="456"/>
    </location>
</feature>
<dbReference type="GO" id="GO:0004867">
    <property type="term" value="F:serine-type endopeptidase inhibitor activity"/>
    <property type="evidence" value="ECO:0007669"/>
    <property type="project" value="UniProtKB-KW"/>
</dbReference>
<feature type="domain" description="BPTI/Kunitz inhibitor" evidence="10">
    <location>
        <begin position="709"/>
        <end position="759"/>
    </location>
</feature>